<reference evidence="4" key="1">
    <citation type="journal article" date="2014" name="Int. J. Syst. Evol. Microbiol.">
        <title>Complete genome sequence of Corynebacterium casei LMG S-19264T (=DSM 44701T), isolated from a smear-ripened cheese.</title>
        <authorList>
            <consortium name="US DOE Joint Genome Institute (JGI-PGF)"/>
            <person name="Walter F."/>
            <person name="Albersmeier A."/>
            <person name="Kalinowski J."/>
            <person name="Ruckert C."/>
        </authorList>
    </citation>
    <scope>NUCLEOTIDE SEQUENCE</scope>
    <source>
        <strain evidence="4">JCM 4234</strain>
    </source>
</reference>
<dbReference type="CDD" id="cd18808">
    <property type="entry name" value="SF1_C_Upf1"/>
    <property type="match status" value="1"/>
</dbReference>
<evidence type="ECO:0000259" key="2">
    <source>
        <dbReference type="Pfam" id="PF13086"/>
    </source>
</evidence>
<reference evidence="4" key="2">
    <citation type="submission" date="2020-09" db="EMBL/GenBank/DDBJ databases">
        <authorList>
            <person name="Sun Q."/>
            <person name="Ohkuma M."/>
        </authorList>
    </citation>
    <scope>NUCLEOTIDE SEQUENCE</scope>
    <source>
        <strain evidence="4">JCM 4234</strain>
    </source>
</reference>
<evidence type="ECO:0000313" key="5">
    <source>
        <dbReference type="Proteomes" id="UP000653493"/>
    </source>
</evidence>
<gene>
    <name evidence="4" type="ORF">GCM10010238_44450</name>
</gene>
<evidence type="ECO:0000259" key="3">
    <source>
        <dbReference type="Pfam" id="PF13087"/>
    </source>
</evidence>
<feature type="region of interest" description="Disordered" evidence="1">
    <location>
        <begin position="88"/>
        <end position="119"/>
    </location>
</feature>
<dbReference type="InterPro" id="IPR041679">
    <property type="entry name" value="DNA2/NAM7-like_C"/>
</dbReference>
<proteinExistence type="predicted"/>
<dbReference type="Proteomes" id="UP000653493">
    <property type="component" value="Unassembled WGS sequence"/>
</dbReference>
<sequence length="1137" mass="124481">MSARPKRPAMPARMPGEPVLVSFLWHRVPQGFTDRTIPDGSEVRLYRRPTGQLDLVTDAATYGIKPAAPEDERKLDLIPVAGTTCVTVTAHPVRPQPPTPVPSPRRRTGNPRQTAPAADSPFTLRVHVYAPAVGLAVPLSTGLLLDVDDAVLEDATKYADRTDTVNVGSLMEFMARELLLEPRPGAPADARRMVVSAGPAGSFAAGFRVHGPGLMADVEKHSAGYRVVRLLSSVHDRHGTVQKALAVGSIEFRDMTARQRDRARIQQGLDLVASQNGYLAMWDRYQELEARHIRRRLRDFGTIRYTDVKVESDGRCAFTVDLSRALPRTRAALENTAAAERVELEAAEELPASVTDTAMTDREWLVASRAQKVQAWVGEPLGYDNVTEVLRLTATLNSQHDPPPRGWLYLAHRGDQRRLDRREKAMQQLRTDGTHIPALPTLLEGGVWPQPARQRITKLSPSALSCFAPHGPTPAQREAVLTALNTPDVAIIQGPPGTGKTQVIAALVNQLGDLAQGGDVAGSTLLTSFQHAAVDHLVTRGWVFGLPPLKVDSRGRGSKVALDTWRIEAARAADLRLRERPAGPHLAARRAAAELAATYRAAPVPPEFLPHFLDQVLTQVGDIAEPSLAGELRRHRDRAEQQRMRAAAMADPDVRADLLPYIRSLRCTATGFHDDGPRTARALLTRLELAGSPLFDGISYQEPLRAAIGATTPQTELLDALTALRDDLIDRLTARIRLPEVTVADPAIVDLLDRLAAQLAEAVTRSPDAIAAALLDYRDDLRSDPEGVDDTLRAYTVSLASTCQQAVSKAMVEVGRRDGAFESVVVDEAARANPLDLLIPLAQARRRIVLVGDHAQLPHMLEPDVERELGSLGDDVRDRLQESLFQRLARQWEHGSSDGHSRFVRLDTQFRMHPVLGSFVSDNFYQGQLRNGREASDFTHGIERYGEVPAVWLPVPQSAGGETQRGTSRARHAEAVVIAREIAALIERCPRMTFGVISFYAAQVTEVWKELKKAGLAEFTDAGGWRPVPRLSRDEDGTPLDRLRVGTVDAFQGMEFSVTYLSTVRSCAPAARTDAKRAYGHLTVANRLCVAMSRQQRVLAVVGDDDMFGPGSPEAVKPLAAFLELCRRGVDGRVVRP</sequence>
<accession>A0A918GPK4</accession>
<feature type="domain" description="DNA2/NAM7 helicase-like C-terminal" evidence="3">
    <location>
        <begin position="880"/>
        <end position="1105"/>
    </location>
</feature>
<dbReference type="InterPro" id="IPR047187">
    <property type="entry name" value="SF1_C_Upf1"/>
</dbReference>
<dbReference type="EMBL" id="BMSL01000014">
    <property type="protein sequence ID" value="GGS50043.1"/>
    <property type="molecule type" value="Genomic_DNA"/>
</dbReference>
<dbReference type="InterPro" id="IPR041677">
    <property type="entry name" value="DNA2/NAM7_AAA_11"/>
</dbReference>
<dbReference type="InterPro" id="IPR045055">
    <property type="entry name" value="DNA2/NAM7-like"/>
</dbReference>
<dbReference type="Pfam" id="PF13087">
    <property type="entry name" value="AAA_12"/>
    <property type="match status" value="1"/>
</dbReference>
<dbReference type="Pfam" id="PF13086">
    <property type="entry name" value="AAA_11"/>
    <property type="match status" value="1"/>
</dbReference>
<keyword evidence="5" id="KW-1185">Reference proteome</keyword>
<protein>
    <recommendedName>
        <fullName evidence="6">AAA+ ATPase domain-containing protein</fullName>
    </recommendedName>
</protein>
<dbReference type="InterPro" id="IPR027417">
    <property type="entry name" value="P-loop_NTPase"/>
</dbReference>
<comment type="caution">
    <text evidence="4">The sequence shown here is derived from an EMBL/GenBank/DDBJ whole genome shotgun (WGS) entry which is preliminary data.</text>
</comment>
<dbReference type="Gene3D" id="3.40.50.300">
    <property type="entry name" value="P-loop containing nucleotide triphosphate hydrolases"/>
    <property type="match status" value="3"/>
</dbReference>
<evidence type="ECO:0000256" key="1">
    <source>
        <dbReference type="SAM" id="MobiDB-lite"/>
    </source>
</evidence>
<dbReference type="SUPFAM" id="SSF52540">
    <property type="entry name" value="P-loop containing nucleoside triphosphate hydrolases"/>
    <property type="match status" value="2"/>
</dbReference>
<feature type="domain" description="DNA2/NAM7 helicase helicase" evidence="2">
    <location>
        <begin position="475"/>
        <end position="858"/>
    </location>
</feature>
<name>A0A918GPK4_STRGD</name>
<feature type="compositionally biased region" description="Pro residues" evidence="1">
    <location>
        <begin position="94"/>
        <end position="103"/>
    </location>
</feature>
<evidence type="ECO:0000313" key="4">
    <source>
        <dbReference type="EMBL" id="GGS50043.1"/>
    </source>
</evidence>
<dbReference type="PANTHER" id="PTHR10887">
    <property type="entry name" value="DNA2/NAM7 HELICASE FAMILY"/>
    <property type="match status" value="1"/>
</dbReference>
<dbReference type="PANTHER" id="PTHR10887:SF495">
    <property type="entry name" value="HELICASE SENATAXIN ISOFORM X1-RELATED"/>
    <property type="match status" value="1"/>
</dbReference>
<dbReference type="GO" id="GO:0004386">
    <property type="term" value="F:helicase activity"/>
    <property type="evidence" value="ECO:0007669"/>
    <property type="project" value="InterPro"/>
</dbReference>
<organism evidence="4 5">
    <name type="scientific">Streptomyces griseoviridis</name>
    <dbReference type="NCBI Taxonomy" id="45398"/>
    <lineage>
        <taxon>Bacteria</taxon>
        <taxon>Bacillati</taxon>
        <taxon>Actinomycetota</taxon>
        <taxon>Actinomycetes</taxon>
        <taxon>Kitasatosporales</taxon>
        <taxon>Streptomycetaceae</taxon>
        <taxon>Streptomyces</taxon>
    </lineage>
</organism>
<evidence type="ECO:0008006" key="6">
    <source>
        <dbReference type="Google" id="ProtNLM"/>
    </source>
</evidence>
<dbReference type="AlphaFoldDB" id="A0A918GPK4"/>